<keyword evidence="9" id="KW-0811">Translocation</keyword>
<evidence type="ECO:0000256" key="7">
    <source>
        <dbReference type="ARBA" id="ARBA00022927"/>
    </source>
</evidence>
<feature type="transmembrane region" description="Helical" evidence="11">
    <location>
        <begin position="12"/>
        <end position="30"/>
    </location>
</feature>
<keyword evidence="4" id="KW-0813">Transport</keyword>
<keyword evidence="6 11" id="KW-0812">Transmembrane</keyword>
<dbReference type="PANTHER" id="PTHR33909:SF1">
    <property type="entry name" value="SEC TRANSLOCON ACCESSORY COMPLEX SUBUNIT YAJC"/>
    <property type="match status" value="1"/>
</dbReference>
<keyword evidence="13" id="KW-1185">Reference proteome</keyword>
<dbReference type="PANTHER" id="PTHR33909">
    <property type="entry name" value="SEC TRANSLOCON ACCESSORY COMPLEX SUBUNIT YAJC"/>
    <property type="match status" value="1"/>
</dbReference>
<dbReference type="SMART" id="SM01323">
    <property type="entry name" value="YajC"/>
    <property type="match status" value="1"/>
</dbReference>
<organism evidence="12 13">
    <name type="scientific">Actomonas aquatica</name>
    <dbReference type="NCBI Taxonomy" id="2866162"/>
    <lineage>
        <taxon>Bacteria</taxon>
        <taxon>Pseudomonadati</taxon>
        <taxon>Verrucomicrobiota</taxon>
        <taxon>Opitutia</taxon>
        <taxon>Opitutales</taxon>
        <taxon>Opitutaceae</taxon>
        <taxon>Actomonas</taxon>
    </lineage>
</organism>
<keyword evidence="7" id="KW-0653">Protein transport</keyword>
<evidence type="ECO:0000313" key="12">
    <source>
        <dbReference type="EMBL" id="WRQ89034.1"/>
    </source>
</evidence>
<evidence type="ECO:0000256" key="6">
    <source>
        <dbReference type="ARBA" id="ARBA00022692"/>
    </source>
</evidence>
<evidence type="ECO:0000313" key="13">
    <source>
        <dbReference type="Proteomes" id="UP000738431"/>
    </source>
</evidence>
<evidence type="ECO:0000256" key="3">
    <source>
        <dbReference type="ARBA" id="ARBA00014962"/>
    </source>
</evidence>
<dbReference type="PRINTS" id="PR01853">
    <property type="entry name" value="YAJCTRNLCASE"/>
</dbReference>
<keyword evidence="10 11" id="KW-0472">Membrane</keyword>
<evidence type="ECO:0000256" key="11">
    <source>
        <dbReference type="SAM" id="Phobius"/>
    </source>
</evidence>
<dbReference type="NCBIfam" id="TIGR00739">
    <property type="entry name" value="yajC"/>
    <property type="match status" value="1"/>
</dbReference>
<proteinExistence type="inferred from homology"/>
<evidence type="ECO:0000256" key="1">
    <source>
        <dbReference type="ARBA" id="ARBA00004162"/>
    </source>
</evidence>
<evidence type="ECO:0000256" key="8">
    <source>
        <dbReference type="ARBA" id="ARBA00022989"/>
    </source>
</evidence>
<name>A0ABZ1CEJ2_9BACT</name>
<evidence type="ECO:0000256" key="10">
    <source>
        <dbReference type="ARBA" id="ARBA00023136"/>
    </source>
</evidence>
<evidence type="ECO:0000256" key="4">
    <source>
        <dbReference type="ARBA" id="ARBA00022448"/>
    </source>
</evidence>
<evidence type="ECO:0000256" key="5">
    <source>
        <dbReference type="ARBA" id="ARBA00022475"/>
    </source>
</evidence>
<dbReference type="Pfam" id="PF02699">
    <property type="entry name" value="YajC"/>
    <property type="match status" value="1"/>
</dbReference>
<sequence>MAQAAPSGGGSFMIIFYVLLFAAMWFLMIAPQRKKQKEHEKLVKELGKGDEIITNGGVIATIVAVKEDRLVIRTAEDTKMELGKTFVTQVLKKAGA</sequence>
<keyword evidence="8 11" id="KW-1133">Transmembrane helix</keyword>
<accession>A0ABZ1CEJ2</accession>
<evidence type="ECO:0000256" key="9">
    <source>
        <dbReference type="ARBA" id="ARBA00023010"/>
    </source>
</evidence>
<reference evidence="12 13" key="1">
    <citation type="submission" date="2023-12" db="EMBL/GenBank/DDBJ databases">
        <title>Description of an unclassified Opitutus bacterium of Verrucomicrobiota.</title>
        <authorList>
            <person name="Zhang D.-F."/>
        </authorList>
    </citation>
    <scope>NUCLEOTIDE SEQUENCE [LARGE SCALE GENOMIC DNA]</scope>
    <source>
        <strain evidence="12 13">WL0086</strain>
    </source>
</reference>
<dbReference type="Proteomes" id="UP000738431">
    <property type="component" value="Chromosome"/>
</dbReference>
<keyword evidence="5" id="KW-1003">Cell membrane</keyword>
<evidence type="ECO:0000256" key="2">
    <source>
        <dbReference type="ARBA" id="ARBA00006742"/>
    </source>
</evidence>
<comment type="similarity">
    <text evidence="2">Belongs to the YajC family.</text>
</comment>
<protein>
    <recommendedName>
        <fullName evidence="3">Sec translocon accessory complex subunit YajC</fullName>
    </recommendedName>
</protein>
<dbReference type="EMBL" id="CP139781">
    <property type="protein sequence ID" value="WRQ89034.1"/>
    <property type="molecule type" value="Genomic_DNA"/>
</dbReference>
<dbReference type="RefSeq" id="WP_225919419.1">
    <property type="nucleotide sequence ID" value="NZ_CP139781.1"/>
</dbReference>
<comment type="subcellular location">
    <subcellularLocation>
        <location evidence="1">Cell membrane</location>
        <topology evidence="1">Single-pass membrane protein</topology>
    </subcellularLocation>
</comment>
<dbReference type="InterPro" id="IPR003849">
    <property type="entry name" value="Preprotein_translocase_YajC"/>
</dbReference>
<gene>
    <name evidence="12" type="primary">yajC</name>
    <name evidence="12" type="ORF">K1X11_006415</name>
</gene>